<comment type="caution">
    <text evidence="1">The sequence shown here is derived from an EMBL/GenBank/DDBJ whole genome shotgun (WGS) entry which is preliminary data.</text>
</comment>
<gene>
    <name evidence="1" type="ORF">F4560_004426</name>
</gene>
<dbReference type="EMBL" id="JACHMO010000001">
    <property type="protein sequence ID" value="MBB5804658.1"/>
    <property type="molecule type" value="Genomic_DNA"/>
</dbReference>
<dbReference type="RefSeq" id="WP_184922649.1">
    <property type="nucleotide sequence ID" value="NZ_JACHMO010000001.1"/>
</dbReference>
<name>A0A7W9M287_9PSEU</name>
<evidence type="ECO:0000313" key="2">
    <source>
        <dbReference type="Proteomes" id="UP000552097"/>
    </source>
</evidence>
<dbReference type="AlphaFoldDB" id="A0A7W9M287"/>
<reference evidence="1 2" key="1">
    <citation type="submission" date="2020-08" db="EMBL/GenBank/DDBJ databases">
        <title>Sequencing the genomes of 1000 actinobacteria strains.</title>
        <authorList>
            <person name="Klenk H.-P."/>
        </authorList>
    </citation>
    <scope>NUCLEOTIDE SEQUENCE [LARGE SCALE GENOMIC DNA]</scope>
    <source>
        <strain evidence="1 2">DSM 45486</strain>
    </source>
</reference>
<evidence type="ECO:0000313" key="1">
    <source>
        <dbReference type="EMBL" id="MBB5804658.1"/>
    </source>
</evidence>
<sequence>MIKKGKSETVSHTFYVNDVVADAGTVTVTVLNADGDAIHSGSTIKLGNVYSFTLPSQSTLGVISIEWNGTIHDETTYDEIVGAHLFEVSELQALMTLRGLTKTYTPEILRAVRDEITETFETATNRGFVPRRRSELVSVRGGTAALSRVDVRQVVTVDGSSYSDDWTPDGVLTGLTGPTATVVYDYGLDVTADSRAAALALAVYVVGAKTNKTPANTESLTDGNGNTYRVTVAGIRGVLSPVPEVDVFLKNKAFQMPGVA</sequence>
<accession>A0A7W9M287</accession>
<dbReference type="Proteomes" id="UP000552097">
    <property type="component" value="Unassembled WGS sequence"/>
</dbReference>
<keyword evidence="2" id="KW-1185">Reference proteome</keyword>
<protein>
    <submittedName>
        <fullName evidence="1">Uncharacterized protein</fullName>
    </submittedName>
</protein>
<organism evidence="1 2">
    <name type="scientific">Saccharothrix ecbatanensis</name>
    <dbReference type="NCBI Taxonomy" id="1105145"/>
    <lineage>
        <taxon>Bacteria</taxon>
        <taxon>Bacillati</taxon>
        <taxon>Actinomycetota</taxon>
        <taxon>Actinomycetes</taxon>
        <taxon>Pseudonocardiales</taxon>
        <taxon>Pseudonocardiaceae</taxon>
        <taxon>Saccharothrix</taxon>
    </lineage>
</organism>
<proteinExistence type="predicted"/>